<comment type="caution">
    <text evidence="3">The sequence shown here is derived from an EMBL/GenBank/DDBJ whole genome shotgun (WGS) entry which is preliminary data.</text>
</comment>
<feature type="region of interest" description="Disordered" evidence="1">
    <location>
        <begin position="130"/>
        <end position="171"/>
    </location>
</feature>
<dbReference type="GO" id="GO:0003964">
    <property type="term" value="F:RNA-directed DNA polymerase activity"/>
    <property type="evidence" value="ECO:0007669"/>
    <property type="project" value="UniProtKB-KW"/>
</dbReference>
<organism evidence="3 4">
    <name type="scientific">Tanacetum coccineum</name>
    <dbReference type="NCBI Taxonomy" id="301880"/>
    <lineage>
        <taxon>Eukaryota</taxon>
        <taxon>Viridiplantae</taxon>
        <taxon>Streptophyta</taxon>
        <taxon>Embryophyta</taxon>
        <taxon>Tracheophyta</taxon>
        <taxon>Spermatophyta</taxon>
        <taxon>Magnoliopsida</taxon>
        <taxon>eudicotyledons</taxon>
        <taxon>Gunneridae</taxon>
        <taxon>Pentapetalae</taxon>
        <taxon>asterids</taxon>
        <taxon>campanulids</taxon>
        <taxon>Asterales</taxon>
        <taxon>Asteraceae</taxon>
        <taxon>Asteroideae</taxon>
        <taxon>Anthemideae</taxon>
        <taxon>Anthemidinae</taxon>
        <taxon>Tanacetum</taxon>
    </lineage>
</organism>
<keyword evidence="3" id="KW-0548">Nucleotidyltransferase</keyword>
<reference evidence="3" key="2">
    <citation type="submission" date="2022-01" db="EMBL/GenBank/DDBJ databases">
        <authorList>
            <person name="Yamashiro T."/>
            <person name="Shiraishi A."/>
            <person name="Satake H."/>
            <person name="Nakayama K."/>
        </authorList>
    </citation>
    <scope>NUCLEOTIDE SEQUENCE</scope>
</reference>
<keyword evidence="3" id="KW-0808">Transferase</keyword>
<keyword evidence="4" id="KW-1185">Reference proteome</keyword>
<sequence>MAIIEHFIRCVSRYPVGTFWASVLFAEDTDDTGSYGHHLSLASEYNVFLVHLLISTELIPLSKIGLSLEIAEVDHNVQCIPIKRGNAFSLMNIRVILLVFTMKMEILLESASNKLLVAFKMRHSMRMLAKDTRSQDGIDDKDNDKGSKSRSQSMKEQAYNKEQRERPRHHSLTTISNLFESHERSVVNETPSGEIVSLKNVSNMKIRLLYEVKVISRSYKETHGDTLEDFLDFAKGVIKFGVHVDPAKIEAIKNWAAPTTPTEVRQFLGLAVKACKEENIGVEGFRGEGEPFEVRSNGTKCLKGRVWLPLYRALRGLIMLESHKSKYSIHPGLDKMYHDLRKLYWWPNMKADIATYVSKCLTCAKVKADTIKRLDYFSKPEIPVWKGRETTMRFH</sequence>
<keyword evidence="3" id="KW-0695">RNA-directed DNA polymerase</keyword>
<evidence type="ECO:0000313" key="4">
    <source>
        <dbReference type="Proteomes" id="UP001151760"/>
    </source>
</evidence>
<dbReference type="Gene3D" id="1.10.340.70">
    <property type="match status" value="1"/>
</dbReference>
<dbReference type="InterPro" id="IPR052160">
    <property type="entry name" value="Gypsy_RT_Integrase-like"/>
</dbReference>
<reference evidence="3" key="1">
    <citation type="journal article" date="2022" name="Int. J. Mol. Sci.">
        <title>Draft Genome of Tanacetum Coccineum: Genomic Comparison of Closely Related Tanacetum-Family Plants.</title>
        <authorList>
            <person name="Yamashiro T."/>
            <person name="Shiraishi A."/>
            <person name="Nakayama K."/>
            <person name="Satake H."/>
        </authorList>
    </citation>
    <scope>NUCLEOTIDE SEQUENCE</scope>
</reference>
<dbReference type="PANTHER" id="PTHR47266">
    <property type="entry name" value="ENDONUCLEASE-RELATED"/>
    <property type="match status" value="1"/>
</dbReference>
<accession>A0ABQ4XG00</accession>
<feature type="compositionally biased region" description="Basic and acidic residues" evidence="1">
    <location>
        <begin position="130"/>
        <end position="147"/>
    </location>
</feature>
<dbReference type="EMBL" id="BQNB010009452">
    <property type="protein sequence ID" value="GJS63736.1"/>
    <property type="molecule type" value="Genomic_DNA"/>
</dbReference>
<evidence type="ECO:0000259" key="2">
    <source>
        <dbReference type="Pfam" id="PF17921"/>
    </source>
</evidence>
<dbReference type="InterPro" id="IPR043502">
    <property type="entry name" value="DNA/RNA_pol_sf"/>
</dbReference>
<dbReference type="Pfam" id="PF17921">
    <property type="entry name" value="Integrase_H2C2"/>
    <property type="match status" value="1"/>
</dbReference>
<name>A0ABQ4XG00_9ASTR</name>
<dbReference type="SUPFAM" id="SSF56672">
    <property type="entry name" value="DNA/RNA polymerases"/>
    <property type="match status" value="1"/>
</dbReference>
<evidence type="ECO:0000256" key="1">
    <source>
        <dbReference type="SAM" id="MobiDB-lite"/>
    </source>
</evidence>
<dbReference type="Proteomes" id="UP001151760">
    <property type="component" value="Unassembled WGS sequence"/>
</dbReference>
<feature type="domain" description="Integrase zinc-binding" evidence="2">
    <location>
        <begin position="313"/>
        <end position="368"/>
    </location>
</feature>
<dbReference type="InterPro" id="IPR041588">
    <property type="entry name" value="Integrase_H2C2"/>
</dbReference>
<protein>
    <submittedName>
        <fullName evidence="3">Reverse transcriptase domain-containing protein</fullName>
    </submittedName>
</protein>
<proteinExistence type="predicted"/>
<evidence type="ECO:0000313" key="3">
    <source>
        <dbReference type="EMBL" id="GJS63736.1"/>
    </source>
</evidence>
<gene>
    <name evidence="3" type="ORF">Tco_0678300</name>
</gene>